<gene>
    <name evidence="9" type="ORF">CAEBREN_15654</name>
</gene>
<sequence length="229" mass="26098">MDSDYNFQPGDDIRNMGLEEMRRQKVLLASELKAIDAQISDLAFNNYGTYADAGRATHDCSKTFGEMRDKTVNLSGQADELTTAFQEFRSKAKKLAEEQDLVRKSLDKSNPIWELLTLPSRMDICIRAGYYDLAYTLTNYGMQLQQQSHLCKNPLIKKVADHLVEARAYLLEELFNKFAGPLDLAESIKVVNNVRKMPFLTANQLRIAVLQHRDIYLEKQILDISVGIT</sequence>
<keyword evidence="7" id="KW-0472">Membrane</keyword>
<dbReference type="GO" id="GO:0017119">
    <property type="term" value="C:Golgi transport complex"/>
    <property type="evidence" value="ECO:0007669"/>
    <property type="project" value="InterPro"/>
</dbReference>
<dbReference type="Pfam" id="PF04124">
    <property type="entry name" value="Dor1"/>
    <property type="match status" value="1"/>
</dbReference>
<evidence type="ECO:0000256" key="4">
    <source>
        <dbReference type="ARBA" id="ARBA00022448"/>
    </source>
</evidence>
<dbReference type="PANTHER" id="PTHR21311">
    <property type="entry name" value="CONSERVED OLIGOMERIC GOLGI COMPLEX COMPONENT 8"/>
    <property type="match status" value="1"/>
</dbReference>
<organism evidence="10">
    <name type="scientific">Caenorhabditis brenneri</name>
    <name type="common">Nematode worm</name>
    <dbReference type="NCBI Taxonomy" id="135651"/>
    <lineage>
        <taxon>Eukaryota</taxon>
        <taxon>Metazoa</taxon>
        <taxon>Ecdysozoa</taxon>
        <taxon>Nematoda</taxon>
        <taxon>Chromadorea</taxon>
        <taxon>Rhabditida</taxon>
        <taxon>Rhabditina</taxon>
        <taxon>Rhabditomorpha</taxon>
        <taxon>Rhabditoidea</taxon>
        <taxon>Rhabditidae</taxon>
        <taxon>Peloderinae</taxon>
        <taxon>Caenorhabditis</taxon>
    </lineage>
</organism>
<reference evidence="10" key="1">
    <citation type="submission" date="2011-07" db="EMBL/GenBank/DDBJ databases">
        <authorList>
            <consortium name="Caenorhabditis brenneri Sequencing and Analysis Consortium"/>
            <person name="Wilson R.K."/>
        </authorList>
    </citation>
    <scope>NUCLEOTIDE SEQUENCE [LARGE SCALE GENOMIC DNA]</scope>
    <source>
        <strain evidence="10">PB2801</strain>
    </source>
</reference>
<dbReference type="STRING" id="135651.G0P9F9"/>
<evidence type="ECO:0000256" key="8">
    <source>
        <dbReference type="ARBA" id="ARBA00031347"/>
    </source>
</evidence>
<dbReference type="Proteomes" id="UP000008068">
    <property type="component" value="Unassembled WGS sequence"/>
</dbReference>
<dbReference type="InterPro" id="IPR007255">
    <property type="entry name" value="COG8"/>
</dbReference>
<keyword evidence="5" id="KW-0653">Protein transport</keyword>
<comment type="subcellular location">
    <subcellularLocation>
        <location evidence="1">Golgi apparatus membrane</location>
        <topology evidence="1">Peripheral membrane protein</topology>
    </subcellularLocation>
</comment>
<dbReference type="GO" id="GO:0015031">
    <property type="term" value="P:protein transport"/>
    <property type="evidence" value="ECO:0007669"/>
    <property type="project" value="UniProtKB-KW"/>
</dbReference>
<proteinExistence type="inferred from homology"/>
<evidence type="ECO:0000256" key="7">
    <source>
        <dbReference type="ARBA" id="ARBA00023136"/>
    </source>
</evidence>
<keyword evidence="4" id="KW-0813">Transport</keyword>
<evidence type="ECO:0000256" key="1">
    <source>
        <dbReference type="ARBA" id="ARBA00004395"/>
    </source>
</evidence>
<dbReference type="EMBL" id="GL380151">
    <property type="protein sequence ID" value="EGT48502.1"/>
    <property type="molecule type" value="Genomic_DNA"/>
</dbReference>
<evidence type="ECO:0000313" key="9">
    <source>
        <dbReference type="EMBL" id="EGT48502.1"/>
    </source>
</evidence>
<dbReference type="InParanoid" id="G0P9F9"/>
<accession>G0P9F9</accession>
<name>G0P9F9_CAEBE</name>
<evidence type="ECO:0000256" key="3">
    <source>
        <dbReference type="ARBA" id="ARBA00020983"/>
    </source>
</evidence>
<comment type="similarity">
    <text evidence="2">Belongs to the COG8 family.</text>
</comment>
<dbReference type="OrthoDB" id="1661054at2759"/>
<dbReference type="GO" id="GO:0000139">
    <property type="term" value="C:Golgi membrane"/>
    <property type="evidence" value="ECO:0007669"/>
    <property type="project" value="UniProtKB-SubCell"/>
</dbReference>
<dbReference type="eggNOG" id="KOG2069">
    <property type="taxonomic scope" value="Eukaryota"/>
</dbReference>
<keyword evidence="10" id="KW-1185">Reference proteome</keyword>
<evidence type="ECO:0000313" key="10">
    <source>
        <dbReference type="Proteomes" id="UP000008068"/>
    </source>
</evidence>
<protein>
    <recommendedName>
        <fullName evidence="3">Conserved oligomeric Golgi complex subunit 8</fullName>
    </recommendedName>
    <alternativeName>
        <fullName evidence="8">Component of oligomeric Golgi complex 8</fullName>
    </alternativeName>
</protein>
<evidence type="ECO:0000256" key="5">
    <source>
        <dbReference type="ARBA" id="ARBA00022927"/>
    </source>
</evidence>
<evidence type="ECO:0000256" key="6">
    <source>
        <dbReference type="ARBA" id="ARBA00023034"/>
    </source>
</evidence>
<dbReference type="HOGENOM" id="CLU_1195779_0_0_1"/>
<keyword evidence="6" id="KW-0333">Golgi apparatus</keyword>
<dbReference type="GO" id="GO:0006891">
    <property type="term" value="P:intra-Golgi vesicle-mediated transport"/>
    <property type="evidence" value="ECO:0007669"/>
    <property type="project" value="TreeGrafter"/>
</dbReference>
<evidence type="ECO:0000256" key="2">
    <source>
        <dbReference type="ARBA" id="ARBA00006419"/>
    </source>
</evidence>
<dbReference type="AlphaFoldDB" id="G0P9F9"/>
<dbReference type="PANTHER" id="PTHR21311:SF0">
    <property type="entry name" value="CONSERVED OLIGOMERIC GOLGI COMPLEX SUBUNIT 8"/>
    <property type="match status" value="1"/>
</dbReference>
<dbReference type="OMA" id="FQEFRVK"/>